<dbReference type="Pfam" id="PF02897">
    <property type="entry name" value="Peptidase_S9_N"/>
    <property type="match status" value="1"/>
</dbReference>
<feature type="domain" description="Peptidase S9 prolyl oligopeptidase catalytic" evidence="5">
    <location>
        <begin position="485"/>
        <end position="686"/>
    </location>
</feature>
<dbReference type="Gene3D" id="2.130.10.120">
    <property type="entry name" value="Prolyl oligopeptidase, N-terminal domain"/>
    <property type="match status" value="1"/>
</dbReference>
<organism evidence="7 8">
    <name type="scientific">Phenylobacterium conjunctum</name>
    <dbReference type="NCBI Taxonomy" id="1298959"/>
    <lineage>
        <taxon>Bacteria</taxon>
        <taxon>Pseudomonadati</taxon>
        <taxon>Pseudomonadota</taxon>
        <taxon>Alphaproteobacteria</taxon>
        <taxon>Caulobacterales</taxon>
        <taxon>Caulobacteraceae</taxon>
        <taxon>Phenylobacterium</taxon>
    </lineage>
</organism>
<reference evidence="8" key="1">
    <citation type="journal article" date="2019" name="Int. J. Syst. Evol. Microbiol.">
        <title>The Global Catalogue of Microorganisms (GCM) 10K type strain sequencing project: providing services to taxonomists for standard genome sequencing and annotation.</title>
        <authorList>
            <consortium name="The Broad Institute Genomics Platform"/>
            <consortium name="The Broad Institute Genome Sequencing Center for Infectious Disease"/>
            <person name="Wu L."/>
            <person name="Ma J."/>
        </authorList>
    </citation>
    <scope>NUCLEOTIDE SEQUENCE [LARGE SCALE GENOMIC DNA]</scope>
    <source>
        <strain evidence="8">CCUG 55074</strain>
    </source>
</reference>
<dbReference type="InterPro" id="IPR029058">
    <property type="entry name" value="AB_hydrolase_fold"/>
</dbReference>
<dbReference type="PROSITE" id="PS51257">
    <property type="entry name" value="PROKAR_LIPOPROTEIN"/>
    <property type="match status" value="1"/>
</dbReference>
<feature type="domain" description="Peptidase S9A N-terminal" evidence="6">
    <location>
        <begin position="20"/>
        <end position="217"/>
    </location>
</feature>
<dbReference type="InterPro" id="IPR051167">
    <property type="entry name" value="Prolyl_oligopep/macrocyclase"/>
</dbReference>
<feature type="signal peptide" evidence="4">
    <location>
        <begin position="1"/>
        <end position="19"/>
    </location>
</feature>
<dbReference type="SUPFAM" id="SSF50993">
    <property type="entry name" value="Peptidase/esterase 'gauge' domain"/>
    <property type="match status" value="1"/>
</dbReference>
<accession>A0ABW3T3H9</accession>
<keyword evidence="2" id="KW-0378">Hydrolase</keyword>
<keyword evidence="3" id="KW-0720">Serine protease</keyword>
<dbReference type="Proteomes" id="UP001597216">
    <property type="component" value="Unassembled WGS sequence"/>
</dbReference>
<dbReference type="SUPFAM" id="SSF53474">
    <property type="entry name" value="alpha/beta-Hydrolases"/>
    <property type="match status" value="1"/>
</dbReference>
<evidence type="ECO:0000256" key="1">
    <source>
        <dbReference type="ARBA" id="ARBA00022670"/>
    </source>
</evidence>
<gene>
    <name evidence="7" type="ORF">ACFQ27_14210</name>
</gene>
<dbReference type="Pfam" id="PF00326">
    <property type="entry name" value="Peptidase_S9"/>
    <property type="match status" value="1"/>
</dbReference>
<dbReference type="InterPro" id="IPR002470">
    <property type="entry name" value="Peptidase_S9A"/>
</dbReference>
<evidence type="ECO:0000256" key="3">
    <source>
        <dbReference type="ARBA" id="ARBA00022825"/>
    </source>
</evidence>
<evidence type="ECO:0000256" key="2">
    <source>
        <dbReference type="ARBA" id="ARBA00022801"/>
    </source>
</evidence>
<evidence type="ECO:0000259" key="5">
    <source>
        <dbReference type="Pfam" id="PF00326"/>
    </source>
</evidence>
<protein>
    <submittedName>
        <fullName evidence="7">Prolyl oligopeptidase family protein</fullName>
    </submittedName>
</protein>
<keyword evidence="1" id="KW-0645">Protease</keyword>
<feature type="chain" id="PRO_5046912124" evidence="4">
    <location>
        <begin position="20"/>
        <end position="688"/>
    </location>
</feature>
<proteinExistence type="predicted"/>
<dbReference type="InterPro" id="IPR023302">
    <property type="entry name" value="Pept_S9A_N"/>
</dbReference>
<sequence>MRHLLLAFTAGLVATTACAQNQAQADPFIGLEDIDAPKALAWVEGQNARTADRLEKDPRYAAFHAQARAIFTAEDRIPWPSFRAGGVDNFWQDAEHTHGIWRHASLASFKTAAPAWDVTLDLDALSKAEGKNWIWKGADCRKPTETLCLVRLSNGGGDAVEVREYDTAKKVFVANGFRFAEGKQTLDWIDADHVLAAREWTPGEVTASGYAYVVKVVGRDGATREVFRGLPTDVSAAPVVLHGEGARADALLVRRGITFFESEYRLVGAAEPIALPKKSEFEAYISGQLVFALKEAWNGFGAGALVSYDLKALQAGTAKPVLIFQPGPRQAIQQVDATDSRLVVNLLDEVKGAVDAYAFTGGKWSAARRLALPKDATFGLRSTAGSDDQLFVSAEGFLDPTSLWLADAAGGQAAQLKALPAQFDASRHEVRQYWATSSDGTKIPYFVVWPKAAKLDGSTPTIMYGYGGFEIAKPPIYLPEMGKIWLERGGAYVIANIRGGGEFGPAWHQAVLRDKRQLAFDDFAAVAKDMTVRGLTSPRRLGIYGRSNGGVLTTVSMTQHPELWSAVVVESPLIDMLRYHKLSAGASWIGEYGDPDVPADAAFIARYSGYQNLKPGVTYPEAYITTNTHDDRVHPGHARKFAARLEAMGVPYLYYEQTYGGHANDADPELNARRWARHYVYLAQKLMD</sequence>
<evidence type="ECO:0000256" key="4">
    <source>
        <dbReference type="SAM" id="SignalP"/>
    </source>
</evidence>
<keyword evidence="4" id="KW-0732">Signal</keyword>
<dbReference type="PRINTS" id="PR00862">
    <property type="entry name" value="PROLIGOPTASE"/>
</dbReference>
<dbReference type="Gene3D" id="3.40.50.1820">
    <property type="entry name" value="alpha/beta hydrolase"/>
    <property type="match status" value="1"/>
</dbReference>
<evidence type="ECO:0000259" key="6">
    <source>
        <dbReference type="Pfam" id="PF02897"/>
    </source>
</evidence>
<evidence type="ECO:0000313" key="7">
    <source>
        <dbReference type="EMBL" id="MFD1191739.1"/>
    </source>
</evidence>
<dbReference type="PANTHER" id="PTHR42881">
    <property type="entry name" value="PROLYL ENDOPEPTIDASE"/>
    <property type="match status" value="1"/>
</dbReference>
<name>A0ABW3T3H9_9CAUL</name>
<evidence type="ECO:0000313" key="8">
    <source>
        <dbReference type="Proteomes" id="UP001597216"/>
    </source>
</evidence>
<dbReference type="EMBL" id="JBHTLQ010000033">
    <property type="protein sequence ID" value="MFD1191739.1"/>
    <property type="molecule type" value="Genomic_DNA"/>
</dbReference>
<keyword evidence="8" id="KW-1185">Reference proteome</keyword>
<dbReference type="InterPro" id="IPR001375">
    <property type="entry name" value="Peptidase_S9_cat"/>
</dbReference>
<dbReference type="PANTHER" id="PTHR42881:SF13">
    <property type="entry name" value="PROLYL ENDOPEPTIDASE"/>
    <property type="match status" value="1"/>
</dbReference>
<comment type="caution">
    <text evidence="7">The sequence shown here is derived from an EMBL/GenBank/DDBJ whole genome shotgun (WGS) entry which is preliminary data.</text>
</comment>
<dbReference type="RefSeq" id="WP_377354041.1">
    <property type="nucleotide sequence ID" value="NZ_JBHTLQ010000033.1"/>
</dbReference>